<evidence type="ECO:0000256" key="2">
    <source>
        <dbReference type="ARBA" id="ARBA00022484"/>
    </source>
</evidence>
<evidence type="ECO:0000256" key="1">
    <source>
        <dbReference type="ARBA" id="ARBA00012494"/>
    </source>
</evidence>
<keyword evidence="3" id="KW-0808">Transferase</keyword>
<evidence type="ECO:0000259" key="10">
    <source>
        <dbReference type="PROSITE" id="PS50522"/>
    </source>
</evidence>
<feature type="domain" description="RdRp catalytic" evidence="10">
    <location>
        <begin position="283"/>
        <end position="410"/>
    </location>
</feature>
<feature type="binding site" evidence="9">
    <location>
        <position position="378"/>
    </location>
    <ligand>
        <name>Mg(2+)</name>
        <dbReference type="ChEBI" id="CHEBI:18420"/>
        <label>2</label>
    </ligand>
</feature>
<dbReference type="Pfam" id="PF03431">
    <property type="entry name" value="RNA_replicase_B"/>
    <property type="match status" value="1"/>
</dbReference>
<dbReference type="EC" id="2.7.7.48" evidence="1"/>
<evidence type="ECO:0000256" key="9">
    <source>
        <dbReference type="PIRSR" id="PIRSR605093-1"/>
    </source>
</evidence>
<evidence type="ECO:0000256" key="5">
    <source>
        <dbReference type="ARBA" id="ARBA00022741"/>
    </source>
</evidence>
<dbReference type="GO" id="GO:0039694">
    <property type="term" value="P:viral RNA genome replication"/>
    <property type="evidence" value="ECO:0007669"/>
    <property type="project" value="InterPro"/>
</dbReference>
<keyword evidence="9" id="KW-0460">Magnesium</keyword>
<keyword evidence="12" id="KW-1185">Reference proteome</keyword>
<reference evidence="11" key="1">
    <citation type="submission" date="2020-09" db="EMBL/GenBank/DDBJ databases">
        <title>Leviviricetes taxonomy.</title>
        <authorList>
            <person name="Stockdale S.R."/>
            <person name="Callanan J."/>
            <person name="Adriaenssens E.M."/>
            <person name="Kuhn J.H."/>
            <person name="Rumnieks J."/>
            <person name="Shkoporov A."/>
            <person name="Draper L.A."/>
            <person name="Ross P."/>
            <person name="Hill C."/>
        </authorList>
    </citation>
    <scope>NUCLEOTIDE SEQUENCE</scope>
</reference>
<dbReference type="SUPFAM" id="SSF56672">
    <property type="entry name" value="DNA/RNA polymerases"/>
    <property type="match status" value="1"/>
</dbReference>
<dbReference type="GO" id="GO:0046872">
    <property type="term" value="F:metal ion binding"/>
    <property type="evidence" value="ECO:0007669"/>
    <property type="project" value="UniProtKB-KW"/>
</dbReference>
<dbReference type="GO" id="GO:0003968">
    <property type="term" value="F:RNA-directed RNA polymerase activity"/>
    <property type="evidence" value="ECO:0007669"/>
    <property type="project" value="UniProtKB-KW"/>
</dbReference>
<dbReference type="InterPro" id="IPR043502">
    <property type="entry name" value="DNA/RNA_pol_sf"/>
</dbReference>
<evidence type="ECO:0000313" key="11">
    <source>
        <dbReference type="EMBL" id="DAD50824.1"/>
    </source>
</evidence>
<name>A0A8S5KZT4_9VIRU</name>
<keyword evidence="4" id="KW-0548">Nucleotidyltransferase</keyword>
<keyword evidence="2 11" id="KW-0696">RNA-directed RNA polymerase</keyword>
<proteinExistence type="predicted"/>
<comment type="cofactor">
    <cofactor evidence="9">
        <name>Mg(2+)</name>
        <dbReference type="ChEBI" id="CHEBI:18420"/>
    </cofactor>
    <text evidence="9">Binds 2 Mg(2+) per subunit.</text>
</comment>
<dbReference type="InterPro" id="IPR007096">
    <property type="entry name" value="RNA-dir_Rpol_cat_phage"/>
</dbReference>
<feature type="binding site" evidence="9">
    <location>
        <position position="379"/>
    </location>
    <ligand>
        <name>Mg(2+)</name>
        <dbReference type="ChEBI" id="CHEBI:18420"/>
        <label>2</label>
    </ligand>
</feature>
<feature type="binding site" evidence="9">
    <location>
        <position position="298"/>
    </location>
    <ligand>
        <name>Mg(2+)</name>
        <dbReference type="ChEBI" id="CHEBI:18420"/>
        <label>2</label>
    </ligand>
</feature>
<keyword evidence="6" id="KW-0693">Viral RNA replication</keyword>
<dbReference type="KEGG" id="vg:80398125"/>
<dbReference type="EMBL" id="BK013636">
    <property type="protein sequence ID" value="DAD50824.1"/>
    <property type="molecule type" value="Genomic_RNA"/>
</dbReference>
<dbReference type="InterPro" id="IPR005093">
    <property type="entry name" value="RNArep_beta"/>
</dbReference>
<evidence type="ECO:0000256" key="4">
    <source>
        <dbReference type="ARBA" id="ARBA00022695"/>
    </source>
</evidence>
<organism evidence="11 12">
    <name type="scientific">ssRNA phage SRR5466725_13</name>
    <dbReference type="NCBI Taxonomy" id="2786411"/>
    <lineage>
        <taxon>Viruses</taxon>
        <taxon>Riboviria</taxon>
        <taxon>Orthornavirae</taxon>
        <taxon>Lenarviricota</taxon>
        <taxon>Leviviricetes</taxon>
        <taxon>Norzivirales</taxon>
        <taxon>Fiersviridae</taxon>
        <taxon>Cauhldivirus</taxon>
        <taxon>Cauhldivirus limadaptatum</taxon>
    </lineage>
</organism>
<dbReference type="PROSITE" id="PS50522">
    <property type="entry name" value="RDRP_PHAGE"/>
    <property type="match status" value="1"/>
</dbReference>
<dbReference type="GeneID" id="80398125"/>
<comment type="catalytic activity">
    <reaction evidence="8">
        <text>RNA(n) + a ribonucleoside 5'-triphosphate = RNA(n+1) + diphosphate</text>
        <dbReference type="Rhea" id="RHEA:21248"/>
        <dbReference type="Rhea" id="RHEA-COMP:14527"/>
        <dbReference type="Rhea" id="RHEA-COMP:17342"/>
        <dbReference type="ChEBI" id="CHEBI:33019"/>
        <dbReference type="ChEBI" id="CHEBI:61557"/>
        <dbReference type="ChEBI" id="CHEBI:140395"/>
        <dbReference type="EC" id="2.7.7.48"/>
    </reaction>
</comment>
<dbReference type="Proteomes" id="UP000679064">
    <property type="component" value="Segment"/>
</dbReference>
<keyword evidence="5" id="KW-0547">Nucleotide-binding</keyword>
<dbReference type="RefSeq" id="YP_010769183.1">
    <property type="nucleotide sequence ID" value="NC_073901.1"/>
</dbReference>
<evidence type="ECO:0000256" key="6">
    <source>
        <dbReference type="ARBA" id="ARBA00022953"/>
    </source>
</evidence>
<evidence type="ECO:0000256" key="8">
    <source>
        <dbReference type="ARBA" id="ARBA00048744"/>
    </source>
</evidence>
<evidence type="ECO:0000313" key="12">
    <source>
        <dbReference type="Proteomes" id="UP000679064"/>
    </source>
</evidence>
<keyword evidence="9" id="KW-0479">Metal-binding</keyword>
<dbReference type="GO" id="GO:0000166">
    <property type="term" value="F:nucleotide binding"/>
    <property type="evidence" value="ECO:0007669"/>
    <property type="project" value="UniProtKB-KW"/>
</dbReference>
<evidence type="ECO:0000256" key="3">
    <source>
        <dbReference type="ARBA" id="ARBA00022679"/>
    </source>
</evidence>
<protein>
    <recommendedName>
        <fullName evidence="1">RNA-directed RNA polymerase</fullName>
        <ecNumber evidence="1">2.7.7.48</ecNumber>
    </recommendedName>
    <alternativeName>
        <fullName evidence="7">RNA replicase beta chain</fullName>
    </alternativeName>
</protein>
<sequence length="612" mass="69171">MRKIAHWTETFNPAESEDILRDFALAHAEAAGPRFKDIQAAIRACRFRELCEFSFDYCMEGISPIEYYHARQAVAFFSKLEHLDIGVDKEAAAYESFKAAEDLCRSTNNIFRMRSRGEFSFLPRVESWLYKASRKVVRVLGEVPSWDSLQYRFGKGATTLTRKRDASIRRKVGAGASCSEELIPAAQAVLGTLPLLCEAWATSFLRESYEFNSGELTTEEWYSVPLVIHEGKLEFVPKNARTHRATVTEPVLNGLVQLAHGDYMAQRLAAFGMSIRDQTRNQRLARIGSLTGELATLDLSSASDTLSTELVFDLLPLEWASRLNMCRTRKVRYKNATIVQEKFSSMGCGFTFPLETLIFWSLASAVCEEGEEVSVYGDDIILPSHRFEDLCELLAAVGFIPNVKKSFHTGPFRESCGADYYSGIDIRPYHQKDLVSGQTLFVLHNFYRRRNLDSFAEMVLEKIHPDLRIAGPDGYGDGHLVGIPFEPVRKRRHMLNQYQGYLFSTFTVTGRKDIRPLDTDFVLPAYSIYTRESGEQGCDSKRSAHGFSFSDDSNMSIGKALFRAVNERGHGVCTFNSAIPEEQVDKVFVKALDLPTPEKSRPYKRISIYTLG</sequence>
<gene>
    <name evidence="11" type="primary">SRR5466725_13_3</name>
</gene>
<accession>A0A8S5KZT4</accession>
<evidence type="ECO:0000256" key="7">
    <source>
        <dbReference type="ARBA" id="ARBA00030248"/>
    </source>
</evidence>